<keyword evidence="6 20" id="KW-0121">Carboxypeptidase</keyword>
<evidence type="ECO:0000313" key="20">
    <source>
        <dbReference type="EMBL" id="EKD17948.1"/>
    </source>
</evidence>
<comment type="similarity">
    <text evidence="4 17">Belongs to the peptidase M14 family.</text>
</comment>
<evidence type="ECO:0000256" key="6">
    <source>
        <dbReference type="ARBA" id="ARBA00022645"/>
    </source>
</evidence>
<dbReference type="SMART" id="SM00631">
    <property type="entry name" value="Zn_pept"/>
    <property type="match status" value="1"/>
</dbReference>
<dbReference type="GO" id="GO:0005576">
    <property type="term" value="C:extracellular region"/>
    <property type="evidence" value="ECO:0007669"/>
    <property type="project" value="UniProtKB-SubCell"/>
</dbReference>
<evidence type="ECO:0000256" key="4">
    <source>
        <dbReference type="ARBA" id="ARBA00005988"/>
    </source>
</evidence>
<evidence type="ECO:0000256" key="13">
    <source>
        <dbReference type="ARBA" id="ARBA00023049"/>
    </source>
</evidence>
<dbReference type="Gene3D" id="3.40.630.10">
    <property type="entry name" value="Zn peptidases"/>
    <property type="match status" value="1"/>
</dbReference>
<feature type="domain" description="Peptidase M14" evidence="19">
    <location>
        <begin position="126"/>
        <end position="427"/>
    </location>
</feature>
<keyword evidence="5" id="KW-0964">Secreted</keyword>
<evidence type="ECO:0000256" key="11">
    <source>
        <dbReference type="ARBA" id="ARBA00022833"/>
    </source>
</evidence>
<dbReference type="OrthoDB" id="3626597at2759"/>
<gene>
    <name evidence="20" type="ORF">MBM_03720</name>
</gene>
<keyword evidence="11" id="KW-0862">Zinc</keyword>
<evidence type="ECO:0000256" key="9">
    <source>
        <dbReference type="ARBA" id="ARBA00022729"/>
    </source>
</evidence>
<dbReference type="GO" id="GO:0004181">
    <property type="term" value="F:metallocarboxypeptidase activity"/>
    <property type="evidence" value="ECO:0007669"/>
    <property type="project" value="InterPro"/>
</dbReference>
<dbReference type="InterPro" id="IPR003146">
    <property type="entry name" value="M14A_act_pep"/>
</dbReference>
<accession>K1XB44</accession>
<evidence type="ECO:0000256" key="1">
    <source>
        <dbReference type="ARBA" id="ARBA00001947"/>
    </source>
</evidence>
<organism evidence="20 21">
    <name type="scientific">Marssonina brunnea f. sp. multigermtubi (strain MB_m1)</name>
    <name type="common">Marssonina leaf spot fungus</name>
    <dbReference type="NCBI Taxonomy" id="1072389"/>
    <lineage>
        <taxon>Eukaryota</taxon>
        <taxon>Fungi</taxon>
        <taxon>Dikarya</taxon>
        <taxon>Ascomycota</taxon>
        <taxon>Pezizomycotina</taxon>
        <taxon>Leotiomycetes</taxon>
        <taxon>Helotiales</taxon>
        <taxon>Drepanopezizaceae</taxon>
        <taxon>Drepanopeziza</taxon>
    </lineage>
</organism>
<dbReference type="GO" id="GO:0008270">
    <property type="term" value="F:zinc ion binding"/>
    <property type="evidence" value="ECO:0007669"/>
    <property type="project" value="InterPro"/>
</dbReference>
<evidence type="ECO:0000256" key="15">
    <source>
        <dbReference type="ARBA" id="ARBA00023157"/>
    </source>
</evidence>
<evidence type="ECO:0000256" key="10">
    <source>
        <dbReference type="ARBA" id="ARBA00022801"/>
    </source>
</evidence>
<evidence type="ECO:0000256" key="17">
    <source>
        <dbReference type="PROSITE-ProRule" id="PRU01379"/>
    </source>
</evidence>
<dbReference type="HOGENOM" id="CLU_019326_1_1_1"/>
<reference evidence="20 21" key="1">
    <citation type="journal article" date="2012" name="BMC Genomics">
        <title>Sequencing the genome of Marssonina brunnea reveals fungus-poplar co-evolution.</title>
        <authorList>
            <person name="Zhu S."/>
            <person name="Cao Y.-Z."/>
            <person name="Jiang C."/>
            <person name="Tan B.-Y."/>
            <person name="Wang Z."/>
            <person name="Feng S."/>
            <person name="Zhang L."/>
            <person name="Su X.-H."/>
            <person name="Brejova B."/>
            <person name="Vinar T."/>
            <person name="Xu M."/>
            <person name="Wang M.-X."/>
            <person name="Zhang S.-G."/>
            <person name="Huang M.-R."/>
            <person name="Wu R."/>
            <person name="Zhou Y."/>
        </authorList>
    </citation>
    <scope>NUCLEOTIDE SEQUENCE [LARGE SCALE GENOMIC DNA]</scope>
    <source>
        <strain evidence="20 21">MB_m1</strain>
    </source>
</reference>
<evidence type="ECO:0000256" key="12">
    <source>
        <dbReference type="ARBA" id="ARBA00023026"/>
    </source>
</evidence>
<keyword evidence="13" id="KW-0482">Metalloprotease</keyword>
<dbReference type="SUPFAM" id="SSF54897">
    <property type="entry name" value="Protease propeptides/inhibitors"/>
    <property type="match status" value="1"/>
</dbReference>
<keyword evidence="8" id="KW-0479">Metal-binding</keyword>
<feature type="chain" id="PRO_5003852991" description="Carboxypeptidase M14A" evidence="18">
    <location>
        <begin position="19"/>
        <end position="428"/>
    </location>
</feature>
<evidence type="ECO:0000256" key="3">
    <source>
        <dbReference type="ARBA" id="ARBA00004613"/>
    </source>
</evidence>
<dbReference type="FunFam" id="3.40.630.10:FF:000040">
    <property type="entry name" value="zinc carboxypeptidase"/>
    <property type="match status" value="1"/>
</dbReference>
<dbReference type="EMBL" id="JH921434">
    <property type="protein sequence ID" value="EKD17948.1"/>
    <property type="molecule type" value="Genomic_DNA"/>
</dbReference>
<dbReference type="CDD" id="cd03860">
    <property type="entry name" value="M14_CP_A-B_like"/>
    <property type="match status" value="1"/>
</dbReference>
<dbReference type="GO" id="GO:0006508">
    <property type="term" value="P:proteolysis"/>
    <property type="evidence" value="ECO:0007669"/>
    <property type="project" value="UniProtKB-KW"/>
</dbReference>
<dbReference type="AlphaFoldDB" id="K1XB44"/>
<dbReference type="PANTHER" id="PTHR11705">
    <property type="entry name" value="PROTEASE FAMILY M14 CARBOXYPEPTIDASE A,B"/>
    <property type="match status" value="1"/>
</dbReference>
<keyword evidence="7" id="KW-0645">Protease</keyword>
<dbReference type="eggNOG" id="KOG2650">
    <property type="taxonomic scope" value="Eukaryota"/>
</dbReference>
<dbReference type="PANTHER" id="PTHR11705:SF143">
    <property type="entry name" value="SLL0236 PROTEIN"/>
    <property type="match status" value="1"/>
</dbReference>
<evidence type="ECO:0000256" key="2">
    <source>
        <dbReference type="ARBA" id="ARBA00003091"/>
    </source>
</evidence>
<comment type="subcellular location">
    <subcellularLocation>
        <location evidence="3">Secreted</location>
    </subcellularLocation>
</comment>
<dbReference type="Proteomes" id="UP000006753">
    <property type="component" value="Unassembled WGS sequence"/>
</dbReference>
<evidence type="ECO:0000259" key="19">
    <source>
        <dbReference type="PROSITE" id="PS52035"/>
    </source>
</evidence>
<keyword evidence="10" id="KW-0378">Hydrolase</keyword>
<dbReference type="Pfam" id="PF02244">
    <property type="entry name" value="Propep_M14"/>
    <property type="match status" value="1"/>
</dbReference>
<keyword evidence="21" id="KW-1185">Reference proteome</keyword>
<comment type="cofactor">
    <cofactor evidence="1">
        <name>Zn(2+)</name>
        <dbReference type="ChEBI" id="CHEBI:29105"/>
    </cofactor>
</comment>
<dbReference type="SUPFAM" id="SSF53187">
    <property type="entry name" value="Zn-dependent exopeptidases"/>
    <property type="match status" value="1"/>
</dbReference>
<evidence type="ECO:0000256" key="14">
    <source>
        <dbReference type="ARBA" id="ARBA00023145"/>
    </source>
</evidence>
<feature type="signal peptide" evidence="18">
    <location>
        <begin position="1"/>
        <end position="18"/>
    </location>
</feature>
<dbReference type="InterPro" id="IPR000834">
    <property type="entry name" value="Peptidase_M14"/>
</dbReference>
<evidence type="ECO:0000256" key="7">
    <source>
        <dbReference type="ARBA" id="ARBA00022670"/>
    </source>
</evidence>
<evidence type="ECO:0000256" key="18">
    <source>
        <dbReference type="SAM" id="SignalP"/>
    </source>
</evidence>
<keyword evidence="15" id="KW-1015">Disulfide bond</keyword>
<dbReference type="KEGG" id="mbe:MBM_03720"/>
<dbReference type="PRINTS" id="PR00765">
    <property type="entry name" value="CRBOXYPTASEA"/>
</dbReference>
<feature type="active site" description="Proton donor/acceptor" evidence="17">
    <location>
        <position position="393"/>
    </location>
</feature>
<evidence type="ECO:0000256" key="8">
    <source>
        <dbReference type="ARBA" id="ARBA00022723"/>
    </source>
</evidence>
<dbReference type="Gene3D" id="3.30.70.340">
    <property type="entry name" value="Metallocarboxypeptidase-like"/>
    <property type="match status" value="1"/>
</dbReference>
<dbReference type="InterPro" id="IPR036990">
    <property type="entry name" value="M14A-like_propep"/>
</dbReference>
<keyword evidence="12" id="KW-0843">Virulence</keyword>
<dbReference type="PROSITE" id="PS00132">
    <property type="entry name" value="CARBOXYPEPT_ZN_1"/>
    <property type="match status" value="1"/>
</dbReference>
<dbReference type="InterPro" id="IPR057246">
    <property type="entry name" value="CARBOXYPEPT_ZN_1"/>
</dbReference>
<proteinExistence type="inferred from homology"/>
<comment type="function">
    <text evidence="2">Extracellular metalloprotease that contributes to pathogenicity.</text>
</comment>
<dbReference type="PROSITE" id="PS52035">
    <property type="entry name" value="PEPTIDASE_M14"/>
    <property type="match status" value="1"/>
</dbReference>
<evidence type="ECO:0000256" key="5">
    <source>
        <dbReference type="ARBA" id="ARBA00022525"/>
    </source>
</evidence>
<evidence type="ECO:0000256" key="16">
    <source>
        <dbReference type="ARBA" id="ARBA00081330"/>
    </source>
</evidence>
<protein>
    <recommendedName>
        <fullName evidence="16">Carboxypeptidase M14A</fullName>
    </recommendedName>
</protein>
<dbReference type="MEROPS" id="M14.014"/>
<dbReference type="Pfam" id="PF00246">
    <property type="entry name" value="Peptidase_M14"/>
    <property type="match status" value="1"/>
</dbReference>
<name>K1XB44_MARBU</name>
<dbReference type="InParanoid" id="K1XB44"/>
<keyword evidence="14" id="KW-0865">Zymogen</keyword>
<keyword evidence="9 18" id="KW-0732">Signal</keyword>
<sequence length="428" mass="47216">MKLLSSFTLLGFAIVAESAKKSYDGAKAVRIPVGEDVTPLKKVIKELNLPVWKSAKDGVPCAYSNVDLVVPADKVSEFDKMTANMDTKVMHEDLGASIAAEETAPPVSSRVPATKLAAANLTWFNAYHDYADHLQFLSDLAAMYPTRAKVVTMGASDEGRQITGIHFWGSSGPGIKPAVVLYSTVHAREWITTVTNEYMAYHLLTNYDSDPEIRGFVDQYDYYIYPVVNPDGFVYSQTTDRFWRKNRQVLPSSTCVGRDLNRNWAFHWEVEGGASIIPCEDDYKGLEAGDATETRVMMEYTNNIAATQGVQLYIDIHSYAQLFMTPYGFSCEDEPTNGAVLHDLAVGVVNAISAVYGTSYTAGPVCPTIYPVTGASVDYVNDVTNAKYSFTIELRDTGENGFVLPVEEIMPTAIETWAGLRYLLLNMP</sequence>
<dbReference type="OMA" id="WPYKWEG"/>
<evidence type="ECO:0000313" key="21">
    <source>
        <dbReference type="Proteomes" id="UP000006753"/>
    </source>
</evidence>